<dbReference type="RefSeq" id="XP_033765681.1">
    <property type="nucleotide sequence ID" value="XM_033909790.1"/>
</dbReference>
<protein>
    <submittedName>
        <fullName evidence="7">Mitofusin complex protein UGO1</fullName>
    </submittedName>
</protein>
<dbReference type="KEGG" id="spao:SPAR_D06490"/>
<reference evidence="7" key="2">
    <citation type="submission" date="2020-01" db="EMBL/GenBank/DDBJ databases">
        <title>Population-level Yeast Reference Genomes.</title>
        <authorList>
            <person name="Yue J.-X."/>
        </authorList>
    </citation>
    <scope>NUCLEOTIDE SEQUENCE</scope>
    <source>
        <strain evidence="7">CBS432</strain>
    </source>
</reference>
<evidence type="ECO:0000256" key="3">
    <source>
        <dbReference type="ARBA" id="ARBA00022737"/>
    </source>
</evidence>
<dbReference type="GO" id="GO:0031966">
    <property type="term" value="C:mitochondrial membrane"/>
    <property type="evidence" value="ECO:0007669"/>
    <property type="project" value="UniProtKB-SubCell"/>
</dbReference>
<reference evidence="7" key="1">
    <citation type="journal article" date="2017" name="Nat. Genet.">
        <title>Contrasting evolutionary genome dynamics between domesticated and wild yeasts.</title>
        <authorList>
            <person name="Yue J.X."/>
            <person name="Li J."/>
            <person name="Aigrain L."/>
            <person name="Hallin J."/>
            <person name="Persson K."/>
            <person name="Oliver K."/>
            <person name="Bergstrom A."/>
            <person name="Coupland P."/>
            <person name="Warringer J."/>
            <person name="Lagomarsino M.C."/>
            <person name="Fischer G."/>
            <person name="Durbin R."/>
            <person name="Liti G."/>
        </authorList>
    </citation>
    <scope>NUCLEOTIDE SEQUENCE</scope>
    <source>
        <strain evidence="7">CBS432</strain>
    </source>
</reference>
<dbReference type="OrthoDB" id="77989at2759"/>
<dbReference type="GeneID" id="54629895"/>
<keyword evidence="5 6" id="KW-0472">Membrane</keyword>
<gene>
    <name evidence="7" type="primary">UGO1</name>
    <name evidence="7" type="ORF">SPAR_D06490</name>
</gene>
<dbReference type="Gene3D" id="1.50.40.10">
    <property type="entry name" value="Mitochondrial carrier domain"/>
    <property type="match status" value="1"/>
</dbReference>
<dbReference type="PANTHER" id="PTHR24089">
    <property type="entry name" value="SOLUTE CARRIER FAMILY 25"/>
    <property type="match status" value="1"/>
</dbReference>
<reference evidence="7" key="4">
    <citation type="submission" date="2025-08" db="UniProtKB">
        <authorList>
            <consortium name="RefSeq"/>
        </authorList>
    </citation>
    <scope>IDENTIFICATION</scope>
    <source>
        <strain evidence="7">CBS432</strain>
    </source>
</reference>
<keyword evidence="2 6" id="KW-0812">Transmembrane</keyword>
<keyword evidence="3" id="KW-0677">Repeat</keyword>
<dbReference type="SUPFAM" id="SSF103506">
    <property type="entry name" value="Mitochondrial carrier"/>
    <property type="match status" value="1"/>
</dbReference>
<name>A0A8B8UPU2_SACPA</name>
<reference evidence="7" key="3">
    <citation type="submission" date="2025-07" db="EMBL/GenBank/DDBJ databases">
        <authorList>
            <consortium name="NCBI Genome Project"/>
        </authorList>
    </citation>
    <scope>NUCLEOTIDE SEQUENCE</scope>
    <source>
        <strain evidence="7">CBS432</strain>
    </source>
</reference>
<accession>A0A8B8UPU2</accession>
<dbReference type="VEuPathDB" id="FungiDB:SPAR_D06490"/>
<evidence type="ECO:0000256" key="5">
    <source>
        <dbReference type="ARBA" id="ARBA00023136"/>
    </source>
</evidence>
<organism evidence="7">
    <name type="scientific">Saccharomyces paradoxus</name>
    <name type="common">Yeast</name>
    <name type="synonym">Saccharomyces douglasii</name>
    <dbReference type="NCBI Taxonomy" id="27291"/>
    <lineage>
        <taxon>Eukaryota</taxon>
        <taxon>Fungi</taxon>
        <taxon>Dikarya</taxon>
        <taxon>Ascomycota</taxon>
        <taxon>Saccharomycotina</taxon>
        <taxon>Saccharomycetes</taxon>
        <taxon>Saccharomycetales</taxon>
        <taxon>Saccharomycetaceae</taxon>
        <taxon>Saccharomyces</taxon>
    </lineage>
</organism>
<evidence type="ECO:0000256" key="2">
    <source>
        <dbReference type="ARBA" id="ARBA00022692"/>
    </source>
</evidence>
<evidence type="ECO:0000256" key="1">
    <source>
        <dbReference type="ARBA" id="ARBA00004325"/>
    </source>
</evidence>
<comment type="subcellular location">
    <subcellularLocation>
        <location evidence="1">Mitochondrion membrane</location>
    </subcellularLocation>
</comment>
<evidence type="ECO:0000256" key="6">
    <source>
        <dbReference type="SAM" id="Phobius"/>
    </source>
</evidence>
<dbReference type="AlphaFoldDB" id="A0A8B8UPU2"/>
<proteinExistence type="predicted"/>
<feature type="transmembrane region" description="Helical" evidence="6">
    <location>
        <begin position="295"/>
        <end position="315"/>
    </location>
</feature>
<evidence type="ECO:0000313" key="7">
    <source>
        <dbReference type="RefSeq" id="XP_033765681.1"/>
    </source>
</evidence>
<evidence type="ECO:0000256" key="4">
    <source>
        <dbReference type="ARBA" id="ARBA00022989"/>
    </source>
</evidence>
<feature type="transmembrane region" description="Helical" evidence="6">
    <location>
        <begin position="254"/>
        <end position="275"/>
    </location>
</feature>
<dbReference type="InterPro" id="IPR023395">
    <property type="entry name" value="MCP_dom_sf"/>
</dbReference>
<sequence length="503" mass="57786">MNNNNVTEATSRAQIRPYYDPDSFNAGYSAVFKPDEGVVDPHGYTIASKLNVINSSPATKRMANALFKSSPMKKLSNSINDGLSLEGSNGEITSLNNFEWAELINLQKWRKIFEQLLDMFFRKYFQLLIQQPFDVARLLTQVGEFQISKTTVDTSKPQPPIILQDKERDATAREGEEEYGYDEEEIDFFPIERKMAEANSTAPITTKETDRSHSELTDISLTIAPQSLHTIDVINALFDQEGIRGLWKANNTTFIYNFLSLSIDTWFTGLFSSFLGVPDPYFMEVINSSDISKSFILALGAGVFTSIILLPVDLIRTRLIVTSFKRKKNAKANGKNRITNTRSLRQLIRCWSWRKNGVSIPLDMWSLTILQSINNSFFNKLFDLVIYNQFHIEKYSQTVIYNTMKFLSKSLELFIKLPLENLLRRCQLNYLLNDQRLSFKVDSTELIVKPKKYNGIWDVIRNNSKTNRGQLWNGWKVGVISLICGYGLQMMNKVEIDMEQEKF</sequence>
<keyword evidence="4 6" id="KW-1133">Transmembrane helix</keyword>